<dbReference type="EMBL" id="FNAI01000001">
    <property type="protein sequence ID" value="SDD34871.1"/>
    <property type="molecule type" value="Genomic_DNA"/>
</dbReference>
<feature type="transmembrane region" description="Helical" evidence="6">
    <location>
        <begin position="419"/>
        <end position="442"/>
    </location>
</feature>
<evidence type="ECO:0000256" key="6">
    <source>
        <dbReference type="SAM" id="Phobius"/>
    </source>
</evidence>
<feature type="domain" description="ABC3 transporter permease C-terminal" evidence="7">
    <location>
        <begin position="677"/>
        <end position="786"/>
    </location>
</feature>
<evidence type="ECO:0000256" key="2">
    <source>
        <dbReference type="ARBA" id="ARBA00022475"/>
    </source>
</evidence>
<feature type="domain" description="ABC3 transporter permease C-terminal" evidence="7">
    <location>
        <begin position="285"/>
        <end position="402"/>
    </location>
</feature>
<evidence type="ECO:0000256" key="4">
    <source>
        <dbReference type="ARBA" id="ARBA00022989"/>
    </source>
</evidence>
<evidence type="ECO:0000256" key="1">
    <source>
        <dbReference type="ARBA" id="ARBA00004651"/>
    </source>
</evidence>
<comment type="subcellular location">
    <subcellularLocation>
        <location evidence="1">Cell membrane</location>
        <topology evidence="1">Multi-pass membrane protein</topology>
    </subcellularLocation>
</comment>
<dbReference type="InterPro" id="IPR050250">
    <property type="entry name" value="Macrolide_Exporter_MacB"/>
</dbReference>
<evidence type="ECO:0000259" key="7">
    <source>
        <dbReference type="Pfam" id="PF02687"/>
    </source>
</evidence>
<accession>A0A1G6U0M8</accession>
<dbReference type="GO" id="GO:0022857">
    <property type="term" value="F:transmembrane transporter activity"/>
    <property type="evidence" value="ECO:0007669"/>
    <property type="project" value="TreeGrafter"/>
</dbReference>
<evidence type="ECO:0000259" key="8">
    <source>
        <dbReference type="Pfam" id="PF12704"/>
    </source>
</evidence>
<dbReference type="InterPro" id="IPR003838">
    <property type="entry name" value="ABC3_permease_C"/>
</dbReference>
<proteinExistence type="predicted"/>
<evidence type="ECO:0000256" key="5">
    <source>
        <dbReference type="ARBA" id="ARBA00023136"/>
    </source>
</evidence>
<feature type="transmembrane region" description="Helical" evidence="6">
    <location>
        <begin position="760"/>
        <end position="780"/>
    </location>
</feature>
<evidence type="ECO:0000313" key="9">
    <source>
        <dbReference type="EMBL" id="SDD34871.1"/>
    </source>
</evidence>
<dbReference type="STRING" id="1391627.SAMN05216464_101488"/>
<protein>
    <submittedName>
        <fullName evidence="9">Putative ABC transport system permease protein</fullName>
    </submittedName>
</protein>
<reference evidence="9 10" key="1">
    <citation type="submission" date="2016-10" db="EMBL/GenBank/DDBJ databases">
        <authorList>
            <person name="de Groot N.N."/>
        </authorList>
    </citation>
    <scope>NUCLEOTIDE SEQUENCE [LARGE SCALE GENOMIC DNA]</scope>
    <source>
        <strain evidence="9 10">47C3B</strain>
    </source>
</reference>
<keyword evidence="4 6" id="KW-1133">Transmembrane helix</keyword>
<dbReference type="PANTHER" id="PTHR30572">
    <property type="entry name" value="MEMBRANE COMPONENT OF TRANSPORTER-RELATED"/>
    <property type="match status" value="1"/>
</dbReference>
<feature type="transmembrane region" description="Helical" evidence="6">
    <location>
        <begin position="718"/>
        <end position="745"/>
    </location>
</feature>
<dbReference type="Pfam" id="PF12704">
    <property type="entry name" value="MacB_PCD"/>
    <property type="match status" value="2"/>
</dbReference>
<keyword evidence="5 6" id="KW-0472">Membrane</keyword>
<evidence type="ECO:0000313" key="10">
    <source>
        <dbReference type="Proteomes" id="UP000199072"/>
    </source>
</evidence>
<feature type="domain" description="MacB-like periplasmic core" evidence="8">
    <location>
        <begin position="20"/>
        <end position="231"/>
    </location>
</feature>
<feature type="domain" description="MacB-like periplasmic core" evidence="8">
    <location>
        <begin position="431"/>
        <end position="609"/>
    </location>
</feature>
<dbReference type="Pfam" id="PF02687">
    <property type="entry name" value="FtsX"/>
    <property type="match status" value="2"/>
</dbReference>
<feature type="transmembrane region" description="Helical" evidence="6">
    <location>
        <begin position="338"/>
        <end position="356"/>
    </location>
</feature>
<gene>
    <name evidence="9" type="ORF">SAMN05216464_101488</name>
</gene>
<dbReference type="Proteomes" id="UP000199072">
    <property type="component" value="Unassembled WGS sequence"/>
</dbReference>
<organism evidence="9 10">
    <name type="scientific">Mucilaginibacter pineti</name>
    <dbReference type="NCBI Taxonomy" id="1391627"/>
    <lineage>
        <taxon>Bacteria</taxon>
        <taxon>Pseudomonadati</taxon>
        <taxon>Bacteroidota</taxon>
        <taxon>Sphingobacteriia</taxon>
        <taxon>Sphingobacteriales</taxon>
        <taxon>Sphingobacteriaceae</taxon>
        <taxon>Mucilaginibacter</taxon>
    </lineage>
</organism>
<dbReference type="PANTHER" id="PTHR30572:SF18">
    <property type="entry name" value="ABC-TYPE MACROLIDE FAMILY EXPORT SYSTEM PERMEASE COMPONENT 2"/>
    <property type="match status" value="1"/>
</dbReference>
<feature type="transmembrane region" description="Helical" evidence="6">
    <location>
        <begin position="277"/>
        <end position="299"/>
    </location>
</feature>
<dbReference type="GO" id="GO:0005886">
    <property type="term" value="C:plasma membrane"/>
    <property type="evidence" value="ECO:0007669"/>
    <property type="project" value="UniProtKB-SubCell"/>
</dbReference>
<dbReference type="RefSeq" id="WP_091143645.1">
    <property type="nucleotide sequence ID" value="NZ_FNAI01000001.1"/>
</dbReference>
<keyword evidence="10" id="KW-1185">Reference proteome</keyword>
<feature type="transmembrane region" description="Helical" evidence="6">
    <location>
        <begin position="674"/>
        <end position="697"/>
    </location>
</feature>
<sequence length="797" mass="88882">MFKNYLQVIWRNLARNKAFSFINISGLAIGLASFIIILLYLNYQLSYDQWSPELKKVYRVSMKEGDDFSDRTPAPLSALLVQKYPNAEAATALQSAGDFEILLSAGDKKIYQKNIVTVDSNFLKVFPYQLTKGDALTALNKPNAILITEELSKKLFGDADPIGQPVKVYNAVNCMVTGVIKKPAGPAHMPVEMLMRDPYGKQNNFWGNLSFQTYIKVRHTETDARIENTINRIFYSERLKKDNRSFEAYQRSAQATSLFIDAVPSIYNFPKHGSSNFTVASVLLALAVLLLLAGAINFSNLSIAQSMKRAKEVGVRKVLGSARGQLVVQFMMETGVQCLISLSIAILLVYISLPYINSSFNLQLGFWHKDGSASLVIQIALCLLIVTLLSGLYPSLFLSRYNTTNVLKGDYSSGTKGTLLRNVLIVVQFMVAVFFITAIIAIRSQMLYMQSRDKGFSGEQVMRIQAGQQTRENGFESMRQAMLRLPGVSYVAKTTKVPGDHLFTDTSTVGFKYSGTIYRMASVKISKDYFNTLQIPLMQGRGFTDAPPDQNTRSAILNESAVKKLKLSDPVGKTIFFPSCDSIPVQVVGVVKDFHEFGFEMAVQPEVYTMGNQACMFQSGGGIIVKINGKQLQSSVVAIEKAWKTIEPEFPIRYSFVDDNFQLLFNSYSQLQTIITFFGIVALVISIVGLFALTAFFTRQRTKEIGVRKVLGASVVQLTALLSWQFVYLVGISILLTTPIAWWAVHKWLQTFVYRIETSWWMFLVSGITALLIAVITISFQSIKAALANPVKSLRSE</sequence>
<dbReference type="InterPro" id="IPR025857">
    <property type="entry name" value="MacB_PCD"/>
</dbReference>
<feature type="transmembrane region" description="Helical" evidence="6">
    <location>
        <begin position="376"/>
        <end position="398"/>
    </location>
</feature>
<dbReference type="AlphaFoldDB" id="A0A1G6U0M8"/>
<keyword evidence="3 6" id="KW-0812">Transmembrane</keyword>
<dbReference type="OrthoDB" id="1451596at2"/>
<name>A0A1G6U0M8_9SPHI</name>
<evidence type="ECO:0000256" key="3">
    <source>
        <dbReference type="ARBA" id="ARBA00022692"/>
    </source>
</evidence>
<feature type="transmembrane region" description="Helical" evidence="6">
    <location>
        <begin position="21"/>
        <end position="41"/>
    </location>
</feature>
<keyword evidence="2" id="KW-1003">Cell membrane</keyword>